<evidence type="ECO:0000313" key="2">
    <source>
        <dbReference type="Proteomes" id="UP000245802"/>
    </source>
</evidence>
<dbReference type="AlphaFoldDB" id="A0A2Z3H3R2"/>
<dbReference type="RefSeq" id="WP_010051613.1">
    <property type="nucleotide sequence ID" value="NZ_CP025958.1"/>
</dbReference>
<gene>
    <name evidence="1" type="ORF">C1280_27770</name>
</gene>
<dbReference type="KEGG" id="gog:C1280_27770"/>
<dbReference type="EMBL" id="CP025958">
    <property type="protein sequence ID" value="AWM40408.1"/>
    <property type="molecule type" value="Genomic_DNA"/>
</dbReference>
<keyword evidence="2" id="KW-1185">Reference proteome</keyword>
<proteinExistence type="predicted"/>
<evidence type="ECO:0000313" key="1">
    <source>
        <dbReference type="EMBL" id="AWM40408.1"/>
    </source>
</evidence>
<protein>
    <submittedName>
        <fullName evidence="1">Uncharacterized protein</fullName>
    </submittedName>
</protein>
<organism evidence="1 2">
    <name type="scientific">Gemmata obscuriglobus</name>
    <dbReference type="NCBI Taxonomy" id="114"/>
    <lineage>
        <taxon>Bacteria</taxon>
        <taxon>Pseudomonadati</taxon>
        <taxon>Planctomycetota</taxon>
        <taxon>Planctomycetia</taxon>
        <taxon>Gemmatales</taxon>
        <taxon>Gemmataceae</taxon>
        <taxon>Gemmata</taxon>
    </lineage>
</organism>
<sequence>MRYGSMCLLAVAATCVVLLFGRAGGEPPVRGTEIEHSFGDIVLYIVTKPKDSKSDSGYALYEKPTIAHLGGRAFIVGTVPDYGDDEAAKAAAGKRVWTPVSDVVQMTEFKTLAEAKRYFAAPTKPVEKAGQRRD</sequence>
<dbReference type="Proteomes" id="UP000245802">
    <property type="component" value="Chromosome"/>
</dbReference>
<accession>A0A2Z3H3R2</accession>
<name>A0A2Z3H3R2_9BACT</name>
<reference evidence="1 2" key="1">
    <citation type="submission" date="2018-01" db="EMBL/GenBank/DDBJ databases">
        <title>G. obscuriglobus.</title>
        <authorList>
            <person name="Franke J."/>
            <person name="Blomberg W."/>
            <person name="Selmecki A."/>
        </authorList>
    </citation>
    <scope>NUCLEOTIDE SEQUENCE [LARGE SCALE GENOMIC DNA]</scope>
    <source>
        <strain evidence="1 2">DSM 5831</strain>
    </source>
</reference>